<comment type="cofactor">
    <cofactor evidence="1 7">
        <name>pyridoxal 5'-phosphate</name>
        <dbReference type="ChEBI" id="CHEBI:597326"/>
    </cofactor>
</comment>
<dbReference type="SUPFAM" id="SSF53383">
    <property type="entry name" value="PLP-dependent transferases"/>
    <property type="match status" value="1"/>
</dbReference>
<dbReference type="GO" id="GO:0004758">
    <property type="term" value="F:serine C-palmitoyltransferase activity"/>
    <property type="evidence" value="ECO:0007669"/>
    <property type="project" value="UniProtKB-EC"/>
</dbReference>
<dbReference type="GO" id="GO:0030170">
    <property type="term" value="F:pyridoxal phosphate binding"/>
    <property type="evidence" value="ECO:0007669"/>
    <property type="project" value="InterPro"/>
</dbReference>
<evidence type="ECO:0000256" key="1">
    <source>
        <dbReference type="ARBA" id="ARBA00001933"/>
    </source>
</evidence>
<evidence type="ECO:0000259" key="8">
    <source>
        <dbReference type="Pfam" id="PF00155"/>
    </source>
</evidence>
<dbReference type="FunCoup" id="A0A165N8J0">
    <property type="interactions" value="181"/>
</dbReference>
<gene>
    <name evidence="9" type="ORF">EXIGLDRAFT_156832</name>
</gene>
<dbReference type="Proteomes" id="UP000077266">
    <property type="component" value="Unassembled WGS sequence"/>
</dbReference>
<sequence>MSFRPDEFGPCDNDAFRFVSGQQSGIPYDPRPEQEAPLVTFLTVYISYVLVLCVGHLRDFLGKRLRPQNYRHLVPSNGYAALNSDFDSFYTRRLKHRIDDCFCRPTTGVPGRTIMLLERQTEDYNDTYTPTGRQVRALNISSYNYLGFAQGYGGCADAVEQSIPRYGTVAAAARLEGGTLDLHVQAEALVARFVGQEDALIYSMGYATNSNTIPALVGKGCLIISDEYNHASLRFGMRLSGASIRTCKHNDMKHLESVLRECISQGQPKSHRPWKKILVVVEGLYSMEGTMADLPRLIALREKYKFYLFVDEAHSIGALGPHGRGVTDYFGIPPRSVDILMGTFTKSFGASGGYIAGPRAIIQRLRLRSHAGPYAESMSPPVLTQIIASMA</sequence>
<keyword evidence="4 9" id="KW-0808">Transferase</keyword>
<comment type="catalytic activity">
    <reaction evidence="6">
        <text>L-serine + hexadecanoyl-CoA + H(+) = 3-oxosphinganine + CO2 + CoA</text>
        <dbReference type="Rhea" id="RHEA:14761"/>
        <dbReference type="ChEBI" id="CHEBI:15378"/>
        <dbReference type="ChEBI" id="CHEBI:16526"/>
        <dbReference type="ChEBI" id="CHEBI:33384"/>
        <dbReference type="ChEBI" id="CHEBI:57287"/>
        <dbReference type="ChEBI" id="CHEBI:57379"/>
        <dbReference type="ChEBI" id="CHEBI:58299"/>
        <dbReference type="EC" id="2.3.1.50"/>
    </reaction>
</comment>
<dbReference type="STRING" id="1314781.A0A165N8J0"/>
<organism evidence="9 10">
    <name type="scientific">Exidia glandulosa HHB12029</name>
    <dbReference type="NCBI Taxonomy" id="1314781"/>
    <lineage>
        <taxon>Eukaryota</taxon>
        <taxon>Fungi</taxon>
        <taxon>Dikarya</taxon>
        <taxon>Basidiomycota</taxon>
        <taxon>Agaricomycotina</taxon>
        <taxon>Agaricomycetes</taxon>
        <taxon>Auriculariales</taxon>
        <taxon>Exidiaceae</taxon>
        <taxon>Exidia</taxon>
    </lineage>
</organism>
<dbReference type="GO" id="GO:0046512">
    <property type="term" value="P:sphingosine biosynthetic process"/>
    <property type="evidence" value="ECO:0007669"/>
    <property type="project" value="TreeGrafter"/>
</dbReference>
<dbReference type="InterPro" id="IPR015424">
    <property type="entry name" value="PyrdxlP-dep_Trfase"/>
</dbReference>
<keyword evidence="5 7" id="KW-0663">Pyridoxal phosphate</keyword>
<dbReference type="PROSITE" id="PS00599">
    <property type="entry name" value="AA_TRANSFER_CLASS_2"/>
    <property type="match status" value="1"/>
</dbReference>
<dbReference type="InterPro" id="IPR004839">
    <property type="entry name" value="Aminotransferase_I/II_large"/>
</dbReference>
<evidence type="ECO:0000256" key="3">
    <source>
        <dbReference type="ARBA" id="ARBA00013220"/>
    </source>
</evidence>
<dbReference type="Pfam" id="PF00155">
    <property type="entry name" value="Aminotran_1_2"/>
    <property type="match status" value="1"/>
</dbReference>
<dbReference type="AlphaFoldDB" id="A0A165N8J0"/>
<dbReference type="GO" id="GO:0017059">
    <property type="term" value="C:serine palmitoyltransferase complex"/>
    <property type="evidence" value="ECO:0007669"/>
    <property type="project" value="TreeGrafter"/>
</dbReference>
<feature type="non-terminal residue" evidence="9">
    <location>
        <position position="391"/>
    </location>
</feature>
<dbReference type="Gene3D" id="3.90.1150.10">
    <property type="entry name" value="Aspartate Aminotransferase, domain 1"/>
    <property type="match status" value="1"/>
</dbReference>
<name>A0A165N8J0_EXIGL</name>
<dbReference type="PANTHER" id="PTHR13693:SF3">
    <property type="entry name" value="LD36009P"/>
    <property type="match status" value="1"/>
</dbReference>
<dbReference type="GO" id="GO:0046513">
    <property type="term" value="P:ceramide biosynthetic process"/>
    <property type="evidence" value="ECO:0007669"/>
    <property type="project" value="TreeGrafter"/>
</dbReference>
<evidence type="ECO:0000256" key="6">
    <source>
        <dbReference type="ARBA" id="ARBA00048528"/>
    </source>
</evidence>
<dbReference type="EC" id="2.3.1.50" evidence="3"/>
<proteinExistence type="inferred from homology"/>
<dbReference type="OrthoDB" id="65434at2759"/>
<protein>
    <recommendedName>
        <fullName evidence="3">serine C-palmitoyltransferase</fullName>
        <ecNumber evidence="3">2.3.1.50</ecNumber>
    </recommendedName>
</protein>
<evidence type="ECO:0000313" key="9">
    <source>
        <dbReference type="EMBL" id="KZW00375.1"/>
    </source>
</evidence>
<keyword evidence="10" id="KW-1185">Reference proteome</keyword>
<dbReference type="InterPro" id="IPR015422">
    <property type="entry name" value="PyrdxlP-dep_Trfase_small"/>
</dbReference>
<reference evidence="9 10" key="1">
    <citation type="journal article" date="2016" name="Mol. Biol. Evol.">
        <title>Comparative Genomics of Early-Diverging Mushroom-Forming Fungi Provides Insights into the Origins of Lignocellulose Decay Capabilities.</title>
        <authorList>
            <person name="Nagy L.G."/>
            <person name="Riley R."/>
            <person name="Tritt A."/>
            <person name="Adam C."/>
            <person name="Daum C."/>
            <person name="Floudas D."/>
            <person name="Sun H."/>
            <person name="Yadav J.S."/>
            <person name="Pangilinan J."/>
            <person name="Larsson K.H."/>
            <person name="Matsuura K."/>
            <person name="Barry K."/>
            <person name="Labutti K."/>
            <person name="Kuo R."/>
            <person name="Ohm R.A."/>
            <person name="Bhattacharya S.S."/>
            <person name="Shirouzu T."/>
            <person name="Yoshinaga Y."/>
            <person name="Martin F.M."/>
            <person name="Grigoriev I.V."/>
            <person name="Hibbett D.S."/>
        </authorList>
    </citation>
    <scope>NUCLEOTIDE SEQUENCE [LARGE SCALE GENOMIC DNA]</scope>
    <source>
        <strain evidence="9 10">HHB12029</strain>
    </source>
</reference>
<evidence type="ECO:0000256" key="5">
    <source>
        <dbReference type="ARBA" id="ARBA00022898"/>
    </source>
</evidence>
<dbReference type="Gene3D" id="3.40.640.10">
    <property type="entry name" value="Type I PLP-dependent aspartate aminotransferase-like (Major domain)"/>
    <property type="match status" value="1"/>
</dbReference>
<feature type="domain" description="Aminotransferase class I/classII large" evidence="8">
    <location>
        <begin position="138"/>
        <end position="386"/>
    </location>
</feature>
<dbReference type="InterPro" id="IPR001917">
    <property type="entry name" value="Aminotrans_II_pyridoxalP_BS"/>
</dbReference>
<accession>A0A165N8J0</accession>
<evidence type="ECO:0000256" key="4">
    <source>
        <dbReference type="ARBA" id="ARBA00022679"/>
    </source>
</evidence>
<dbReference type="EMBL" id="KV425901">
    <property type="protein sequence ID" value="KZW00375.1"/>
    <property type="molecule type" value="Genomic_DNA"/>
</dbReference>
<evidence type="ECO:0000313" key="10">
    <source>
        <dbReference type="Proteomes" id="UP000077266"/>
    </source>
</evidence>
<comment type="similarity">
    <text evidence="2 7">Belongs to the class-II pyridoxal-phosphate-dependent aminotransferase family.</text>
</comment>
<dbReference type="InterPro" id="IPR015421">
    <property type="entry name" value="PyrdxlP-dep_Trfase_major"/>
</dbReference>
<dbReference type="InParanoid" id="A0A165N8J0"/>
<dbReference type="PANTHER" id="PTHR13693">
    <property type="entry name" value="CLASS II AMINOTRANSFERASE/8-AMINO-7-OXONONANOATE SYNTHASE"/>
    <property type="match status" value="1"/>
</dbReference>
<evidence type="ECO:0000256" key="7">
    <source>
        <dbReference type="RuleBase" id="RU003693"/>
    </source>
</evidence>
<evidence type="ECO:0000256" key="2">
    <source>
        <dbReference type="ARBA" id="ARBA00008392"/>
    </source>
</evidence>
<dbReference type="InterPro" id="IPR050087">
    <property type="entry name" value="AON_synthase_class-II"/>
</dbReference>
<dbReference type="GO" id="GO:0016020">
    <property type="term" value="C:membrane"/>
    <property type="evidence" value="ECO:0007669"/>
    <property type="project" value="GOC"/>
</dbReference>